<dbReference type="AlphaFoldDB" id="A0A1C4G3T1"/>
<dbReference type="EMBL" id="FMBC01000049">
    <property type="protein sequence ID" value="SCC62411.1"/>
    <property type="molecule type" value="Genomic_DNA"/>
</dbReference>
<evidence type="ECO:0000313" key="2">
    <source>
        <dbReference type="Proteomes" id="UP000198515"/>
    </source>
</evidence>
<evidence type="ECO:0000313" key="1">
    <source>
        <dbReference type="EMBL" id="SCC62411.1"/>
    </source>
</evidence>
<proteinExistence type="predicted"/>
<reference evidence="2" key="1">
    <citation type="submission" date="2016-08" db="EMBL/GenBank/DDBJ databases">
        <authorList>
            <person name="Varghese N."/>
            <person name="Submissions Spin"/>
        </authorList>
    </citation>
    <scope>NUCLEOTIDE SEQUENCE [LARGE SCALE GENOMIC DNA]</scope>
    <source>
        <strain evidence="2">REICA_142</strain>
    </source>
</reference>
<dbReference type="Proteomes" id="UP000198515">
    <property type="component" value="Unassembled WGS sequence"/>
</dbReference>
<accession>A0A1C4G3T1</accession>
<dbReference type="PANTHER" id="PTHR35404">
    <property type="entry name" value="TRANSPOSASE OF TN10"/>
    <property type="match status" value="1"/>
</dbReference>
<name>A0A1C4G3T1_9ENTR</name>
<protein>
    <submittedName>
        <fullName evidence="1">Uncharacterized protein</fullName>
    </submittedName>
</protein>
<gene>
    <name evidence="1" type="ORF">GA0061070_104946</name>
</gene>
<sequence>MPVSQVCHKFFSQSLNSIHQYRKNALLDMTVALTRGASLSLTSIGRYLPGPARVKHKIKRVDRHLNSDLMFSDIPAVYQQLISRRLPAAYIPPHTQPFSLCHCRGLEWLSFPLCQDSCHPHRKY</sequence>
<dbReference type="PANTHER" id="PTHR35404:SF8">
    <property type="entry name" value="TRANSPOSASE OF TN10"/>
    <property type="match status" value="1"/>
</dbReference>
<keyword evidence="2" id="KW-1185">Reference proteome</keyword>
<organism evidence="1 2">
    <name type="scientific">Kosakonia oryziphila</name>
    <dbReference type="NCBI Taxonomy" id="1005667"/>
    <lineage>
        <taxon>Bacteria</taxon>
        <taxon>Pseudomonadati</taxon>
        <taxon>Pseudomonadota</taxon>
        <taxon>Gammaproteobacteria</taxon>
        <taxon>Enterobacterales</taxon>
        <taxon>Enterobacteriaceae</taxon>
        <taxon>Kosakonia</taxon>
    </lineage>
</organism>